<dbReference type="EMBL" id="BSFE01000002">
    <property type="protein sequence ID" value="GLK51256.1"/>
    <property type="molecule type" value="Genomic_DNA"/>
</dbReference>
<protein>
    <recommendedName>
        <fullName evidence="1">Glyoxalase-related protein domain-containing protein</fullName>
    </recommendedName>
</protein>
<feature type="domain" description="Glyoxalase-related protein" evidence="1">
    <location>
        <begin position="34"/>
        <end position="174"/>
    </location>
</feature>
<reference evidence="2" key="2">
    <citation type="submission" date="2023-01" db="EMBL/GenBank/DDBJ databases">
        <authorList>
            <person name="Sun Q."/>
            <person name="Evtushenko L."/>
        </authorList>
    </citation>
    <scope>NUCLEOTIDE SEQUENCE</scope>
    <source>
        <strain evidence="2">VKM B-1513</strain>
    </source>
</reference>
<dbReference type="Pfam" id="PF20066">
    <property type="entry name" value="Glyoxalase_8"/>
    <property type="match status" value="1"/>
</dbReference>
<evidence type="ECO:0000313" key="2">
    <source>
        <dbReference type="EMBL" id="GLK51256.1"/>
    </source>
</evidence>
<dbReference type="InterPro" id="IPR045517">
    <property type="entry name" value="Glyoxalase_8"/>
</dbReference>
<dbReference type="AlphaFoldDB" id="A0A9W6IJ19"/>
<gene>
    <name evidence="2" type="ORF">GCM10017621_07640</name>
</gene>
<proteinExistence type="predicted"/>
<evidence type="ECO:0000313" key="3">
    <source>
        <dbReference type="Proteomes" id="UP001143486"/>
    </source>
</evidence>
<evidence type="ECO:0000259" key="1">
    <source>
        <dbReference type="Pfam" id="PF20066"/>
    </source>
</evidence>
<dbReference type="Proteomes" id="UP001143486">
    <property type="component" value="Unassembled WGS sequence"/>
</dbReference>
<accession>A0A9W6IJ19</accession>
<organism evidence="2 3">
    <name type="scientific">Maricaulis virginensis</name>
    <dbReference type="NCBI Taxonomy" id="144022"/>
    <lineage>
        <taxon>Bacteria</taxon>
        <taxon>Pseudomonadati</taxon>
        <taxon>Pseudomonadota</taxon>
        <taxon>Alphaproteobacteria</taxon>
        <taxon>Maricaulales</taxon>
        <taxon>Maricaulaceae</taxon>
        <taxon>Maricaulis</taxon>
    </lineage>
</organism>
<reference evidence="2" key="1">
    <citation type="journal article" date="2014" name="Int. J. Syst. Evol. Microbiol.">
        <title>Complete genome sequence of Corynebacterium casei LMG S-19264T (=DSM 44701T), isolated from a smear-ripened cheese.</title>
        <authorList>
            <consortium name="US DOE Joint Genome Institute (JGI-PGF)"/>
            <person name="Walter F."/>
            <person name="Albersmeier A."/>
            <person name="Kalinowski J."/>
            <person name="Ruckert C."/>
        </authorList>
    </citation>
    <scope>NUCLEOTIDE SEQUENCE</scope>
    <source>
        <strain evidence="2">VKM B-1513</strain>
    </source>
</reference>
<comment type="caution">
    <text evidence="2">The sequence shown here is derived from an EMBL/GenBank/DDBJ whole genome shotgun (WGS) entry which is preliminary data.</text>
</comment>
<sequence>MIFAETVAVRRDGKAGTHREDRMQHLHEAEDMTTQLLPALDGLKAQAKRLRKSLEAEGNFISHSEALELVARQYGYRDWNTIHAAAGNRPAEPLSLGAKVSGSYLGQAFTAEVIGLTRLNDGARYRVTLDLDEAVDVVTFDSFSAWRKRVNGTIGRNGVSASRTSDGRPHLEIRM</sequence>
<keyword evidence="3" id="KW-1185">Reference proteome</keyword>
<name>A0A9W6IJ19_9PROT</name>